<name>A0A6A6LIT6_HEVBR</name>
<dbReference type="Pfam" id="PF20430">
    <property type="entry name" value="Eplus_motif"/>
    <property type="match status" value="1"/>
</dbReference>
<feature type="domain" description="DYW" evidence="2">
    <location>
        <begin position="36"/>
        <end position="118"/>
    </location>
</feature>
<dbReference type="EMBL" id="JAAGAX010000010">
    <property type="protein sequence ID" value="KAF2301371.1"/>
    <property type="molecule type" value="Genomic_DNA"/>
</dbReference>
<comment type="caution">
    <text evidence="3">The sequence shown here is derived from an EMBL/GenBank/DDBJ whole genome shotgun (WGS) entry which is preliminary data.</text>
</comment>
<evidence type="ECO:0000313" key="3">
    <source>
        <dbReference type="EMBL" id="KAF2301371.1"/>
    </source>
</evidence>
<dbReference type="GO" id="GO:0008270">
    <property type="term" value="F:zinc ion binding"/>
    <property type="evidence" value="ECO:0007669"/>
    <property type="project" value="InterPro"/>
</dbReference>
<dbReference type="Pfam" id="PF14432">
    <property type="entry name" value="DYW_deaminase"/>
    <property type="match status" value="1"/>
</dbReference>
<organism evidence="3 4">
    <name type="scientific">Hevea brasiliensis</name>
    <name type="common">Para rubber tree</name>
    <name type="synonym">Siphonia brasiliensis</name>
    <dbReference type="NCBI Taxonomy" id="3981"/>
    <lineage>
        <taxon>Eukaryota</taxon>
        <taxon>Viridiplantae</taxon>
        <taxon>Streptophyta</taxon>
        <taxon>Embryophyta</taxon>
        <taxon>Tracheophyta</taxon>
        <taxon>Spermatophyta</taxon>
        <taxon>Magnoliopsida</taxon>
        <taxon>eudicotyledons</taxon>
        <taxon>Gunneridae</taxon>
        <taxon>Pentapetalae</taxon>
        <taxon>rosids</taxon>
        <taxon>fabids</taxon>
        <taxon>Malpighiales</taxon>
        <taxon>Euphorbiaceae</taxon>
        <taxon>Crotonoideae</taxon>
        <taxon>Micrandreae</taxon>
        <taxon>Hevea</taxon>
    </lineage>
</organism>
<dbReference type="InterPro" id="IPR046849">
    <property type="entry name" value="E2_motif"/>
</dbReference>
<dbReference type="InterPro" id="IPR032867">
    <property type="entry name" value="DYW_dom"/>
</dbReference>
<evidence type="ECO:0000259" key="2">
    <source>
        <dbReference type="Pfam" id="PF14432"/>
    </source>
</evidence>
<evidence type="ECO:0000256" key="1">
    <source>
        <dbReference type="ARBA" id="ARBA00006643"/>
    </source>
</evidence>
<reference evidence="3 4" key="1">
    <citation type="journal article" date="2020" name="Mol. Plant">
        <title>The Chromosome-Based Rubber Tree Genome Provides New Insights into Spurge Genome Evolution and Rubber Biosynthesis.</title>
        <authorList>
            <person name="Liu J."/>
            <person name="Shi C."/>
            <person name="Shi C.C."/>
            <person name="Li W."/>
            <person name="Zhang Q.J."/>
            <person name="Zhang Y."/>
            <person name="Li K."/>
            <person name="Lu H.F."/>
            <person name="Shi C."/>
            <person name="Zhu S.T."/>
            <person name="Xiao Z.Y."/>
            <person name="Nan H."/>
            <person name="Yue Y."/>
            <person name="Zhu X.G."/>
            <person name="Wu Y."/>
            <person name="Hong X.N."/>
            <person name="Fan G.Y."/>
            <person name="Tong Y."/>
            <person name="Zhang D."/>
            <person name="Mao C.L."/>
            <person name="Liu Y.L."/>
            <person name="Hao S.J."/>
            <person name="Liu W.Q."/>
            <person name="Lv M.Q."/>
            <person name="Zhang H.B."/>
            <person name="Liu Y."/>
            <person name="Hu-Tang G.R."/>
            <person name="Wang J.P."/>
            <person name="Wang J.H."/>
            <person name="Sun Y.H."/>
            <person name="Ni S.B."/>
            <person name="Chen W.B."/>
            <person name="Zhang X.C."/>
            <person name="Jiao Y.N."/>
            <person name="Eichler E.E."/>
            <person name="Li G.H."/>
            <person name="Liu X."/>
            <person name="Gao L.Z."/>
        </authorList>
    </citation>
    <scope>NUCLEOTIDE SEQUENCE [LARGE SCALE GENOMIC DNA]</scope>
    <source>
        <strain evidence="4">cv. GT1</strain>
        <tissue evidence="3">Leaf</tissue>
    </source>
</reference>
<comment type="similarity">
    <text evidence="1">Belongs to the PPR family. PCMP-H subfamily.</text>
</comment>
<sequence>MNGVVHEFVAGDQSHPQIKDIYLKLDEMTSDLKFSGYSPDTSEVFLDIGEEDKESALYQHSEKLAIAFGLISSENGSTIRIVKNLRMCVDCHQMAKLVSKVYEREVIVRDRTRFHHFSILAGN</sequence>
<dbReference type="Proteomes" id="UP000467840">
    <property type="component" value="Chromosome 4"/>
</dbReference>
<protein>
    <recommendedName>
        <fullName evidence="2">DYW domain-containing protein</fullName>
    </recommendedName>
</protein>
<gene>
    <name evidence="3" type="ORF">GH714_023370</name>
</gene>
<evidence type="ECO:0000313" key="4">
    <source>
        <dbReference type="Proteomes" id="UP000467840"/>
    </source>
</evidence>
<dbReference type="AlphaFoldDB" id="A0A6A6LIT6"/>
<keyword evidence="4" id="KW-1185">Reference proteome</keyword>
<accession>A0A6A6LIT6</accession>
<proteinExistence type="inferred from homology"/>